<dbReference type="GO" id="GO:0004181">
    <property type="term" value="F:metallocarboxypeptidase activity"/>
    <property type="evidence" value="ECO:0007669"/>
    <property type="project" value="InterPro"/>
</dbReference>
<gene>
    <name evidence="5" type="ORF">Pla22_23940</name>
</gene>
<evidence type="ECO:0000313" key="5">
    <source>
        <dbReference type="EMBL" id="TWT54742.1"/>
    </source>
</evidence>
<evidence type="ECO:0000313" key="6">
    <source>
        <dbReference type="Proteomes" id="UP000316598"/>
    </source>
</evidence>
<dbReference type="PANTHER" id="PTHR12756:SF11">
    <property type="entry name" value="CYTOSOLIC CARBOXYPEPTIDASE 1"/>
    <property type="match status" value="1"/>
</dbReference>
<feature type="chain" id="PRO_5022673062" evidence="3">
    <location>
        <begin position="33"/>
        <end position="409"/>
    </location>
</feature>
<dbReference type="InterPro" id="IPR000834">
    <property type="entry name" value="Peptidase_M14"/>
</dbReference>
<evidence type="ECO:0000256" key="2">
    <source>
        <dbReference type="PROSITE-ProRule" id="PRU01379"/>
    </source>
</evidence>
<dbReference type="SMART" id="SM00631">
    <property type="entry name" value="Zn_pept"/>
    <property type="match status" value="1"/>
</dbReference>
<organism evidence="5 6">
    <name type="scientific">Rubripirellula amarantea</name>
    <dbReference type="NCBI Taxonomy" id="2527999"/>
    <lineage>
        <taxon>Bacteria</taxon>
        <taxon>Pseudomonadati</taxon>
        <taxon>Planctomycetota</taxon>
        <taxon>Planctomycetia</taxon>
        <taxon>Pirellulales</taxon>
        <taxon>Pirellulaceae</taxon>
        <taxon>Rubripirellula</taxon>
    </lineage>
</organism>
<comment type="similarity">
    <text evidence="2">Belongs to the peptidase M14 family.</text>
</comment>
<feature type="signal peptide" evidence="3">
    <location>
        <begin position="1"/>
        <end position="32"/>
    </location>
</feature>
<evidence type="ECO:0000256" key="3">
    <source>
        <dbReference type="SAM" id="SignalP"/>
    </source>
</evidence>
<reference evidence="5 6" key="1">
    <citation type="submission" date="2019-02" db="EMBL/GenBank/DDBJ databases">
        <title>Deep-cultivation of Planctomycetes and their phenomic and genomic characterization uncovers novel biology.</title>
        <authorList>
            <person name="Wiegand S."/>
            <person name="Jogler M."/>
            <person name="Boedeker C."/>
            <person name="Pinto D."/>
            <person name="Vollmers J."/>
            <person name="Rivas-Marin E."/>
            <person name="Kohn T."/>
            <person name="Peeters S.H."/>
            <person name="Heuer A."/>
            <person name="Rast P."/>
            <person name="Oberbeckmann S."/>
            <person name="Bunk B."/>
            <person name="Jeske O."/>
            <person name="Meyerdierks A."/>
            <person name="Storesund J.E."/>
            <person name="Kallscheuer N."/>
            <person name="Luecker S."/>
            <person name="Lage O.M."/>
            <person name="Pohl T."/>
            <person name="Merkel B.J."/>
            <person name="Hornburger P."/>
            <person name="Mueller R.-W."/>
            <person name="Bruemmer F."/>
            <person name="Labrenz M."/>
            <person name="Spormann A.M."/>
            <person name="Op Den Camp H."/>
            <person name="Overmann J."/>
            <person name="Amann R."/>
            <person name="Jetten M.S.M."/>
            <person name="Mascher T."/>
            <person name="Medema M.H."/>
            <person name="Devos D.P."/>
            <person name="Kaster A.-K."/>
            <person name="Ovreas L."/>
            <person name="Rohde M."/>
            <person name="Galperin M.Y."/>
            <person name="Jogler C."/>
        </authorList>
    </citation>
    <scope>NUCLEOTIDE SEQUENCE [LARGE SCALE GENOMIC DNA]</scope>
    <source>
        <strain evidence="5 6">Pla22</strain>
    </source>
</reference>
<dbReference type="Proteomes" id="UP000316598">
    <property type="component" value="Unassembled WGS sequence"/>
</dbReference>
<protein>
    <submittedName>
        <fullName evidence="5">Zinc carboxypeptidase</fullName>
    </submittedName>
</protein>
<accession>A0A5C5WXY4</accession>
<dbReference type="PROSITE" id="PS52035">
    <property type="entry name" value="PEPTIDASE_M14"/>
    <property type="match status" value="1"/>
</dbReference>
<dbReference type="InterPro" id="IPR050821">
    <property type="entry name" value="Cytosolic_carboxypeptidase"/>
</dbReference>
<dbReference type="Pfam" id="PF00246">
    <property type="entry name" value="Peptidase_M14"/>
    <property type="match status" value="1"/>
</dbReference>
<dbReference type="Gene3D" id="2.60.40.3120">
    <property type="match status" value="1"/>
</dbReference>
<sequence length="409" mass="46432" precursor="true">MMCAHTHRFRRVFLAAAISAAGLVVGSTNAIADPSTLISTEVSYESKEHGIRFDTDFPGGKIDSLVEKKDHFEITIKPELEPINDSAWYAFRVKADSEREIQVRLRYEGGSHRYAPKISRDRVNWESAENLVVSRHPTGREVTLNIPVGEKSLWVAGQEIVSEKEVGSWMKGLSTKPDVDQSVIGQSVLGNPLHRVAIGNPDAKDSIFILSRQHPPEVTGTIGMMHFVDAINTDSNLAKKFRENFLTVIVPVANPDGVERGYWRSNANGVDLNRDWLRFTQPETKAIRDEMLTLRDRENGRLWLFLDFHSTFNEVFYTPPRETELFPPGFTTQWVAAIDKRMPAFEMLRDDGHNAHRSTSKAWVARELGIHAVTYEFGDETQRDLIRDIAINSAEEMMRLLLERKADMQ</sequence>
<keyword evidence="6" id="KW-1185">Reference proteome</keyword>
<feature type="domain" description="Peptidase M14" evidence="4">
    <location>
        <begin position="159"/>
        <end position="401"/>
    </location>
</feature>
<keyword evidence="3" id="KW-0732">Signal</keyword>
<comment type="cofactor">
    <cofactor evidence="1">
        <name>Zn(2+)</name>
        <dbReference type="ChEBI" id="CHEBI:29105"/>
    </cofactor>
</comment>
<dbReference type="EMBL" id="SJPI01000001">
    <property type="protein sequence ID" value="TWT54742.1"/>
    <property type="molecule type" value="Genomic_DNA"/>
</dbReference>
<keyword evidence="5" id="KW-0645">Protease</keyword>
<name>A0A5C5WXY4_9BACT</name>
<dbReference type="PANTHER" id="PTHR12756">
    <property type="entry name" value="CYTOSOLIC CARBOXYPEPTIDASE"/>
    <property type="match status" value="1"/>
</dbReference>
<keyword evidence="5" id="KW-0121">Carboxypeptidase</keyword>
<evidence type="ECO:0000259" key="4">
    <source>
        <dbReference type="PROSITE" id="PS52035"/>
    </source>
</evidence>
<comment type="caution">
    <text evidence="5">The sequence shown here is derived from an EMBL/GenBank/DDBJ whole genome shotgun (WGS) entry which is preliminary data.</text>
</comment>
<evidence type="ECO:0000256" key="1">
    <source>
        <dbReference type="ARBA" id="ARBA00001947"/>
    </source>
</evidence>
<dbReference type="AlphaFoldDB" id="A0A5C5WXY4"/>
<proteinExistence type="inferred from homology"/>
<keyword evidence="5" id="KW-0378">Hydrolase</keyword>
<dbReference type="Pfam" id="PF18027">
    <property type="entry name" value="Pepdidase_M14_N"/>
    <property type="match status" value="1"/>
</dbReference>
<feature type="active site" description="Proton donor/acceptor" evidence="2">
    <location>
        <position position="376"/>
    </location>
</feature>
<dbReference type="SUPFAM" id="SSF53187">
    <property type="entry name" value="Zn-dependent exopeptidases"/>
    <property type="match status" value="1"/>
</dbReference>
<dbReference type="Gene3D" id="3.40.630.10">
    <property type="entry name" value="Zn peptidases"/>
    <property type="match status" value="1"/>
</dbReference>
<dbReference type="InterPro" id="IPR040626">
    <property type="entry name" value="Pepdidase_M14_N"/>
</dbReference>
<dbReference type="GO" id="GO:0008270">
    <property type="term" value="F:zinc ion binding"/>
    <property type="evidence" value="ECO:0007669"/>
    <property type="project" value="InterPro"/>
</dbReference>
<dbReference type="CDD" id="cd06237">
    <property type="entry name" value="M14_Nna1-like"/>
    <property type="match status" value="1"/>
</dbReference>
<dbReference type="GO" id="GO:0006508">
    <property type="term" value="P:proteolysis"/>
    <property type="evidence" value="ECO:0007669"/>
    <property type="project" value="InterPro"/>
</dbReference>